<proteinExistence type="predicted"/>
<feature type="transmembrane region" description="Helical" evidence="1">
    <location>
        <begin position="73"/>
        <end position="92"/>
    </location>
</feature>
<comment type="caution">
    <text evidence="2">The sequence shown here is derived from an EMBL/GenBank/DDBJ whole genome shotgun (WGS) entry which is preliminary data.</text>
</comment>
<dbReference type="Proteomes" id="UP000308199">
    <property type="component" value="Unassembled WGS sequence"/>
</dbReference>
<gene>
    <name evidence="2" type="ORF">EW145_g7904</name>
</gene>
<evidence type="ECO:0000313" key="3">
    <source>
        <dbReference type="Proteomes" id="UP000308199"/>
    </source>
</evidence>
<protein>
    <submittedName>
        <fullName evidence="2">Uncharacterized protein</fullName>
    </submittedName>
</protein>
<keyword evidence="1" id="KW-0812">Transmembrane</keyword>
<accession>A0A4S4KCG2</accession>
<feature type="transmembrane region" description="Helical" evidence="1">
    <location>
        <begin position="45"/>
        <end position="67"/>
    </location>
</feature>
<dbReference type="AlphaFoldDB" id="A0A4S4KCG2"/>
<sequence>MLLPSHYPYVDLPTLDFRDAILVVVAGALIVHLIYKKYEVQPSSYFLTVLLLLATPYISSTFLLNHFASPSSAYLTGFLTFYTSILTSIAFYRLSPWHPLAKYPGPVLAKLSKFWIIAVILKGDQLRVIADLHKKYGPYVRTGVCFGCFPGAAAV</sequence>
<reference evidence="2 3" key="1">
    <citation type="submission" date="2019-02" db="EMBL/GenBank/DDBJ databases">
        <title>Genome sequencing of the rare red list fungi Phellinidium pouzarii.</title>
        <authorList>
            <person name="Buettner E."/>
            <person name="Kellner H."/>
        </authorList>
    </citation>
    <scope>NUCLEOTIDE SEQUENCE [LARGE SCALE GENOMIC DNA]</scope>
    <source>
        <strain evidence="2 3">DSM 108285</strain>
    </source>
</reference>
<keyword evidence="3" id="KW-1185">Reference proteome</keyword>
<organism evidence="2 3">
    <name type="scientific">Phellinidium pouzarii</name>
    <dbReference type="NCBI Taxonomy" id="167371"/>
    <lineage>
        <taxon>Eukaryota</taxon>
        <taxon>Fungi</taxon>
        <taxon>Dikarya</taxon>
        <taxon>Basidiomycota</taxon>
        <taxon>Agaricomycotina</taxon>
        <taxon>Agaricomycetes</taxon>
        <taxon>Hymenochaetales</taxon>
        <taxon>Hymenochaetaceae</taxon>
        <taxon>Phellinidium</taxon>
    </lineage>
</organism>
<feature type="transmembrane region" description="Helical" evidence="1">
    <location>
        <begin position="20"/>
        <end position="38"/>
    </location>
</feature>
<keyword evidence="1" id="KW-1133">Transmembrane helix</keyword>
<dbReference type="EMBL" id="SGPK01000941">
    <property type="protein sequence ID" value="THG95748.1"/>
    <property type="molecule type" value="Genomic_DNA"/>
</dbReference>
<keyword evidence="1" id="KW-0472">Membrane</keyword>
<dbReference type="OrthoDB" id="6692864at2759"/>
<evidence type="ECO:0000256" key="1">
    <source>
        <dbReference type="SAM" id="Phobius"/>
    </source>
</evidence>
<name>A0A4S4KCG2_9AGAM</name>
<evidence type="ECO:0000313" key="2">
    <source>
        <dbReference type="EMBL" id="THG95748.1"/>
    </source>
</evidence>